<protein>
    <submittedName>
        <fullName evidence="3">Peptigoglycan-binding protein LysM</fullName>
    </submittedName>
</protein>
<feature type="signal peptide" evidence="1">
    <location>
        <begin position="1"/>
        <end position="29"/>
    </location>
</feature>
<dbReference type="AlphaFoldDB" id="A0A0P0P1H8"/>
<dbReference type="Pfam" id="PF04773">
    <property type="entry name" value="FecR"/>
    <property type="match status" value="1"/>
</dbReference>
<keyword evidence="4" id="KW-1185">Reference proteome</keyword>
<name>A0A0P0P1H8_9CAUL</name>
<dbReference type="EMBL" id="CP013002">
    <property type="protein sequence ID" value="ALL14136.1"/>
    <property type="molecule type" value="Genomic_DNA"/>
</dbReference>
<dbReference type="Gene3D" id="2.60.40.10">
    <property type="entry name" value="Immunoglobulins"/>
    <property type="match status" value="2"/>
</dbReference>
<dbReference type="CDD" id="cd00118">
    <property type="entry name" value="LysM"/>
    <property type="match status" value="1"/>
</dbReference>
<dbReference type="KEGG" id="chq:AQ619_12740"/>
<dbReference type="InterPro" id="IPR016930">
    <property type="entry name" value="UCP029644"/>
</dbReference>
<dbReference type="InterPro" id="IPR036779">
    <property type="entry name" value="LysM_dom_sf"/>
</dbReference>
<dbReference type="InterPro" id="IPR006860">
    <property type="entry name" value="FecR"/>
</dbReference>
<gene>
    <name evidence="3" type="ORF">AQ619_12740</name>
</gene>
<dbReference type="PIRSF" id="PIRSF029644">
    <property type="entry name" value="UCP029644"/>
    <property type="match status" value="1"/>
</dbReference>
<evidence type="ECO:0000256" key="1">
    <source>
        <dbReference type="SAM" id="SignalP"/>
    </source>
</evidence>
<dbReference type="Gene3D" id="3.10.350.10">
    <property type="entry name" value="LysM domain"/>
    <property type="match status" value="1"/>
</dbReference>
<dbReference type="PROSITE" id="PS51782">
    <property type="entry name" value="LYSM"/>
    <property type="match status" value="1"/>
</dbReference>
<accession>A0A0P0P1H8</accession>
<dbReference type="Gene3D" id="2.60.120.1440">
    <property type="match status" value="1"/>
</dbReference>
<dbReference type="Proteomes" id="UP000056905">
    <property type="component" value="Chromosome"/>
</dbReference>
<keyword evidence="1" id="KW-0732">Signal</keyword>
<sequence length="453" mass="47804">MMSKRDMVLVAAGALATGLWLPAANRAVAAPPLDVPVAYVVKPGDTLIGLASAYLNKPDDYRLVQAANQIARPRALKIGSTLQIDPRLLKSTPISARLSAVSGQVDLETNGARTPARAGMVLVEGQRLITGKGGFATFEMADDSRVTLPSNTSLRIERMRQTLLNNAPQRVFHLDQGRGTISATPNTSPGGRFEVRTPVSISAVRGTEFRVGQDPSGGQAQTEVLKGVVGVDLASGSGGGEPVPAGFGVSATPSGVSGPVALLPAPRLGEGGQRQSEAIVRFKIQPVDKAVAYRLSLARDAGFIDVIAEATTQTTTQVPTAEFGEVPNGTYFLRLTALDQGGLEGLPADYSFDRDLDVLEPGASPSPQAAGKHRHFLFRWSAAGEGVRTYRFQLFADGETASPIIDQPGLSEPQLTLTDLAPGTYGWRISAVRFKDGAFTEKVGPIQTLQIGR</sequence>
<dbReference type="SMART" id="SM00257">
    <property type="entry name" value="LysM"/>
    <property type="match status" value="1"/>
</dbReference>
<evidence type="ECO:0000313" key="3">
    <source>
        <dbReference type="EMBL" id="ALL14136.1"/>
    </source>
</evidence>
<dbReference type="RefSeq" id="WP_062148168.1">
    <property type="nucleotide sequence ID" value="NZ_CP013002.1"/>
</dbReference>
<feature type="domain" description="LysM" evidence="2">
    <location>
        <begin position="37"/>
        <end position="84"/>
    </location>
</feature>
<feature type="chain" id="PRO_5006052655" evidence="1">
    <location>
        <begin position="30"/>
        <end position="453"/>
    </location>
</feature>
<proteinExistence type="predicted"/>
<evidence type="ECO:0000313" key="4">
    <source>
        <dbReference type="Proteomes" id="UP000056905"/>
    </source>
</evidence>
<dbReference type="PANTHER" id="PTHR38731">
    <property type="entry name" value="LIPL45-RELATED LIPOPROTEIN-RELATED"/>
    <property type="match status" value="1"/>
</dbReference>
<dbReference type="STRING" id="69395.AQ619_12740"/>
<dbReference type="OrthoDB" id="9813091at2"/>
<dbReference type="InterPro" id="IPR013783">
    <property type="entry name" value="Ig-like_fold"/>
</dbReference>
<evidence type="ECO:0000259" key="2">
    <source>
        <dbReference type="PROSITE" id="PS51782"/>
    </source>
</evidence>
<reference evidence="3 4" key="1">
    <citation type="submission" date="2015-10" db="EMBL/GenBank/DDBJ databases">
        <title>Conservation of the essential genome among Caulobacter and Brevundimonas species.</title>
        <authorList>
            <person name="Scott D."/>
            <person name="Ely B."/>
        </authorList>
    </citation>
    <scope>NUCLEOTIDE SEQUENCE [LARGE SCALE GENOMIC DNA]</scope>
    <source>
        <strain evidence="3 4">CB4</strain>
    </source>
</reference>
<dbReference type="InterPro" id="IPR018392">
    <property type="entry name" value="LysM"/>
</dbReference>
<organism evidence="3 4">
    <name type="scientific">Caulobacter henricii</name>
    <dbReference type="NCBI Taxonomy" id="69395"/>
    <lineage>
        <taxon>Bacteria</taxon>
        <taxon>Pseudomonadati</taxon>
        <taxon>Pseudomonadota</taxon>
        <taxon>Alphaproteobacteria</taxon>
        <taxon>Caulobacterales</taxon>
        <taxon>Caulobacteraceae</taxon>
        <taxon>Caulobacter</taxon>
    </lineage>
</organism>
<dbReference type="Pfam" id="PF01476">
    <property type="entry name" value="LysM"/>
    <property type="match status" value="1"/>
</dbReference>
<dbReference type="PANTHER" id="PTHR38731:SF1">
    <property type="entry name" value="FECR PROTEIN DOMAIN-CONTAINING PROTEIN"/>
    <property type="match status" value="1"/>
</dbReference>